<dbReference type="InterPro" id="IPR022029">
    <property type="entry name" value="YoaR-like_PG-bd"/>
</dbReference>
<dbReference type="PANTHER" id="PTHR35788:SF1">
    <property type="entry name" value="EXPORTED PROTEIN"/>
    <property type="match status" value="1"/>
</dbReference>
<feature type="non-terminal residue" evidence="2">
    <location>
        <position position="309"/>
    </location>
</feature>
<evidence type="ECO:0000259" key="1">
    <source>
        <dbReference type="Pfam" id="PF12229"/>
    </source>
</evidence>
<dbReference type="Pfam" id="PF12229">
    <property type="entry name" value="PG_binding_4"/>
    <property type="match status" value="2"/>
</dbReference>
<accession>X1BVY6</accession>
<evidence type="ECO:0000313" key="2">
    <source>
        <dbReference type="EMBL" id="GAG85302.1"/>
    </source>
</evidence>
<dbReference type="InterPro" id="IPR038054">
    <property type="entry name" value="LD_TPept-like_central_sf"/>
</dbReference>
<gene>
    <name evidence="2" type="ORF">S01H4_30086</name>
</gene>
<protein>
    <recommendedName>
        <fullName evidence="1">YoaR-like putative peptidoglycan binding domain-containing protein</fullName>
    </recommendedName>
</protein>
<proteinExistence type="predicted"/>
<feature type="domain" description="YoaR-like putative peptidoglycan binding" evidence="1">
    <location>
        <begin position="158"/>
        <end position="219"/>
    </location>
</feature>
<comment type="caution">
    <text evidence="2">The sequence shown here is derived from an EMBL/GenBank/DDBJ whole genome shotgun (WGS) entry which is preliminary data.</text>
</comment>
<dbReference type="Gene3D" id="3.10.20.800">
    <property type="match status" value="1"/>
</dbReference>
<name>X1BVY6_9ZZZZ</name>
<sequence length="309" mass="34227">GIFTGQEINLPVKIAEPLCDRLLEALAQEVKEEKKEEAVFFDQGQLTYQQARPGISLDQKKSLEQITAGLGELKEIIPLAYQEERPDNRYLNLLPTYYRLAELINNTPIKVMAGNSLLDQIDEDQLISWLEIDNSPLLDCRIKKGCLLISDLAPEANQVKFNQIAVREYVNQLAAQLDRPAQNAELAFSGGRVVIVTPSQSGFEIDQGNLIEKLTELITNPRPIVKTKAKRYPPTIHEGNTKELGIKELIGRGESTFYGSSNKRVHNIRTGGQKINGFLVAPGETFSTAAALGSVNRSTGYLPELVIKG</sequence>
<organism evidence="2">
    <name type="scientific">marine sediment metagenome</name>
    <dbReference type="NCBI Taxonomy" id="412755"/>
    <lineage>
        <taxon>unclassified sequences</taxon>
        <taxon>metagenomes</taxon>
        <taxon>ecological metagenomes</taxon>
    </lineage>
</organism>
<reference evidence="2" key="1">
    <citation type="journal article" date="2014" name="Front. Microbiol.">
        <title>High frequency of phylogenetically diverse reductive dehalogenase-homologous genes in deep subseafloor sedimentary metagenomes.</title>
        <authorList>
            <person name="Kawai M."/>
            <person name="Futagami T."/>
            <person name="Toyoda A."/>
            <person name="Takaki Y."/>
            <person name="Nishi S."/>
            <person name="Hori S."/>
            <person name="Arai W."/>
            <person name="Tsubouchi T."/>
            <person name="Morono Y."/>
            <person name="Uchiyama I."/>
            <person name="Ito T."/>
            <person name="Fujiyama A."/>
            <person name="Inagaki F."/>
            <person name="Takami H."/>
        </authorList>
    </citation>
    <scope>NUCLEOTIDE SEQUENCE</scope>
    <source>
        <strain evidence="2">Expedition CK06-06</strain>
    </source>
</reference>
<dbReference type="PANTHER" id="PTHR35788">
    <property type="entry name" value="EXPORTED PROTEIN-RELATED"/>
    <property type="match status" value="1"/>
</dbReference>
<feature type="non-terminal residue" evidence="2">
    <location>
        <position position="1"/>
    </location>
</feature>
<dbReference type="AlphaFoldDB" id="X1BVY6"/>
<dbReference type="InterPro" id="IPR052913">
    <property type="entry name" value="Glycopeptide_resist_protein"/>
</dbReference>
<dbReference type="SUPFAM" id="SSF143985">
    <property type="entry name" value="L,D-transpeptidase pre-catalytic domain-like"/>
    <property type="match status" value="1"/>
</dbReference>
<dbReference type="EMBL" id="BART01015499">
    <property type="protein sequence ID" value="GAG85302.1"/>
    <property type="molecule type" value="Genomic_DNA"/>
</dbReference>
<dbReference type="InterPro" id="IPR007391">
    <property type="entry name" value="Vancomycin_resist_VanW"/>
</dbReference>
<feature type="domain" description="YoaR-like putative peptidoglycan binding" evidence="1">
    <location>
        <begin position="5"/>
        <end position="73"/>
    </location>
</feature>
<dbReference type="Pfam" id="PF04294">
    <property type="entry name" value="VanW"/>
    <property type="match status" value="1"/>
</dbReference>